<evidence type="ECO:0000313" key="1">
    <source>
        <dbReference type="EMBL" id="CAK0847841.1"/>
    </source>
</evidence>
<dbReference type="Proteomes" id="UP001189429">
    <property type="component" value="Unassembled WGS sequence"/>
</dbReference>
<keyword evidence="2" id="KW-1185">Reference proteome</keyword>
<proteinExistence type="predicted"/>
<protein>
    <recommendedName>
        <fullName evidence="3">Phospholipase B-like</fullName>
    </recommendedName>
</protein>
<sequence length="357" mass="37211">MAAAPPACASAVAAGVQPGEFIGAQYNVGGRPIINELIVVLLSPGQQGAASIVTPDEDDYKELYVGTADLLRWDVLPGGATGGVMPWAVGARCYQSCHLPMPAALLAAATAADARAERGVAGLIAALGGPAAAPGAPAPLAAPPLAAAAAAGALLPAPAAPAPAPAAAAPPAAADARIQPMAYNALSARLLSFGKLLARFRDHQRSDWHILGPRTTLRARLFVLDDRLTPLGRRSKWRSEGRLAAMDARVTDHERCCFYLEQRARFDQPNAPGVASDEMARRGIQAARQRSRRSDFFLPGANDGADVLSIASAVTRAGPTWYHPNIGQQSSSKFLEDWHLGRGAMPGEPGSAEKDFD</sequence>
<evidence type="ECO:0000313" key="2">
    <source>
        <dbReference type="Proteomes" id="UP001189429"/>
    </source>
</evidence>
<organism evidence="1 2">
    <name type="scientific">Prorocentrum cordatum</name>
    <dbReference type="NCBI Taxonomy" id="2364126"/>
    <lineage>
        <taxon>Eukaryota</taxon>
        <taxon>Sar</taxon>
        <taxon>Alveolata</taxon>
        <taxon>Dinophyceae</taxon>
        <taxon>Prorocentrales</taxon>
        <taxon>Prorocentraceae</taxon>
        <taxon>Prorocentrum</taxon>
    </lineage>
</organism>
<comment type="caution">
    <text evidence="1">The sequence shown here is derived from an EMBL/GenBank/DDBJ whole genome shotgun (WGS) entry which is preliminary data.</text>
</comment>
<evidence type="ECO:0008006" key="3">
    <source>
        <dbReference type="Google" id="ProtNLM"/>
    </source>
</evidence>
<gene>
    <name evidence="1" type="ORF">PCOR1329_LOCUS40939</name>
</gene>
<name>A0ABN9TP71_9DINO</name>
<accession>A0ABN9TP71</accession>
<dbReference type="EMBL" id="CAUYUJ010014934">
    <property type="protein sequence ID" value="CAK0847841.1"/>
    <property type="molecule type" value="Genomic_DNA"/>
</dbReference>
<reference evidence="1" key="1">
    <citation type="submission" date="2023-10" db="EMBL/GenBank/DDBJ databases">
        <authorList>
            <person name="Chen Y."/>
            <person name="Shah S."/>
            <person name="Dougan E. K."/>
            <person name="Thang M."/>
            <person name="Chan C."/>
        </authorList>
    </citation>
    <scope>NUCLEOTIDE SEQUENCE [LARGE SCALE GENOMIC DNA]</scope>
</reference>